<dbReference type="PANTHER" id="PTHR10622:SF10">
    <property type="entry name" value="HET DOMAIN-CONTAINING PROTEIN"/>
    <property type="match status" value="1"/>
</dbReference>
<dbReference type="Proteomes" id="UP000176998">
    <property type="component" value="Unassembled WGS sequence"/>
</dbReference>
<dbReference type="InterPro" id="IPR036770">
    <property type="entry name" value="Ankyrin_rpt-contain_sf"/>
</dbReference>
<evidence type="ECO:0000259" key="3">
    <source>
        <dbReference type="Pfam" id="PF26640"/>
    </source>
</evidence>
<feature type="repeat" description="ANK" evidence="1">
    <location>
        <begin position="643"/>
        <end position="675"/>
    </location>
</feature>
<dbReference type="Gene3D" id="1.25.40.20">
    <property type="entry name" value="Ankyrin repeat-containing domain"/>
    <property type="match status" value="1"/>
</dbReference>
<dbReference type="SUPFAM" id="SSF48403">
    <property type="entry name" value="Ankyrin repeat"/>
    <property type="match status" value="1"/>
</dbReference>
<organism evidence="4 5">
    <name type="scientific">Colletotrichum orchidophilum</name>
    <dbReference type="NCBI Taxonomy" id="1209926"/>
    <lineage>
        <taxon>Eukaryota</taxon>
        <taxon>Fungi</taxon>
        <taxon>Dikarya</taxon>
        <taxon>Ascomycota</taxon>
        <taxon>Pezizomycotina</taxon>
        <taxon>Sordariomycetes</taxon>
        <taxon>Hypocreomycetidae</taxon>
        <taxon>Glomerellales</taxon>
        <taxon>Glomerellaceae</taxon>
        <taxon>Colletotrichum</taxon>
    </lineage>
</organism>
<sequence length="721" mass="81438">MRLINVQTGCLEEFFHELPPYAVLSHTWGPDKDEITFRDIEDGYERKSGMGQSKFDGCCRQSSQDGLKYAWIDTCCIDKANSTELSEAINSMFEWYRNATVCYAFLAHVSYQDDISSSASEFRNSRWFERGWTLQELLAPRDLRFYSNDWKYLGTKQQLSSVIEKITGIPRPFLFGIAELSQASVAQRMSWAANRVTKRREDIAYCLLGIFGVSMPMIYGEGDQAFGRLQEEIMRRNTNDSILAWNLSNTELDWGSQGPTKAVSGGILATSPSAFANSGDIVCREHRSSSIDPLYVFGGHLRMHLRIYNTETKEAFGLLDCHPKDDSRTAVGIPLRQVMLDDASDEVIGQTGVEMIEVAPRDRWERDNATITTTVDFELDVTQRTWLRFRSKKKVCHDFIVLLELEVLQSRVQARCHVMTAARGTGLDAINSKIFDTNQHTFGKRSASNGMSHLEFAMDQERVGATPMFVVRLKSLFAPPPITVDAILELGQLERQQYLRDLLEEDRLIGPQRATLKAQIQSKSASAGATGQKLAIIQEQLDKLEREKMILRGFLLDTSREVEQLKTKDRGLKQQRDALSHALTISQKYRGSDVETEDQEGNSLLALASARGYEELVQMLLEREADLESSNDYGAGIEAKDNKGETSLSIAVQKGCQKAAKLLILREASIETTDSNGTSPKEHALKTSRVGMAQLFRRSRDESSMESLNSGRRLFWRRREQ</sequence>
<dbReference type="AlphaFoldDB" id="A0A1G4BDS1"/>
<evidence type="ECO:0000259" key="2">
    <source>
        <dbReference type="Pfam" id="PF06985"/>
    </source>
</evidence>
<dbReference type="Pfam" id="PF06985">
    <property type="entry name" value="HET"/>
    <property type="match status" value="1"/>
</dbReference>
<gene>
    <name evidence="4" type="ORF">CORC01_05296</name>
</gene>
<evidence type="ECO:0000256" key="1">
    <source>
        <dbReference type="PROSITE-ProRule" id="PRU00023"/>
    </source>
</evidence>
<keyword evidence="5" id="KW-1185">Reference proteome</keyword>
<dbReference type="InterPro" id="IPR058525">
    <property type="entry name" value="DUF8212"/>
</dbReference>
<accession>A0A1G4BDS1</accession>
<dbReference type="PROSITE" id="PS50088">
    <property type="entry name" value="ANK_REPEAT"/>
    <property type="match status" value="2"/>
</dbReference>
<reference evidence="4 5" key="1">
    <citation type="submission" date="2016-09" db="EMBL/GenBank/DDBJ databases">
        <authorList>
            <person name="Capua I."/>
            <person name="De Benedictis P."/>
            <person name="Joannis T."/>
            <person name="Lombin L.H."/>
            <person name="Cattoli G."/>
        </authorList>
    </citation>
    <scope>NUCLEOTIDE SEQUENCE [LARGE SCALE GENOMIC DNA]</scope>
    <source>
        <strain evidence="4 5">IMI 309357</strain>
    </source>
</reference>
<protein>
    <submittedName>
        <fullName evidence="4">Uncharacterized protein</fullName>
    </submittedName>
</protein>
<evidence type="ECO:0000313" key="4">
    <source>
        <dbReference type="EMBL" id="OHE99496.1"/>
    </source>
</evidence>
<dbReference type="SMART" id="SM00248">
    <property type="entry name" value="ANK"/>
    <property type="match status" value="2"/>
</dbReference>
<dbReference type="GeneID" id="34558449"/>
<dbReference type="Pfam" id="PF12796">
    <property type="entry name" value="Ank_2"/>
    <property type="match status" value="1"/>
</dbReference>
<keyword evidence="1" id="KW-0040">ANK repeat</keyword>
<dbReference type="RefSeq" id="XP_022476644.1">
    <property type="nucleotide sequence ID" value="XM_022616939.1"/>
</dbReference>
<dbReference type="InterPro" id="IPR002110">
    <property type="entry name" value="Ankyrin_rpt"/>
</dbReference>
<dbReference type="InterPro" id="IPR010730">
    <property type="entry name" value="HET"/>
</dbReference>
<dbReference type="STRING" id="1209926.A0A1G4BDS1"/>
<evidence type="ECO:0000313" key="5">
    <source>
        <dbReference type="Proteomes" id="UP000176998"/>
    </source>
</evidence>
<feature type="domain" description="Heterokaryon incompatibility" evidence="2">
    <location>
        <begin position="21"/>
        <end position="110"/>
    </location>
</feature>
<comment type="caution">
    <text evidence="4">The sequence shown here is derived from an EMBL/GenBank/DDBJ whole genome shotgun (WGS) entry which is preliminary data.</text>
</comment>
<dbReference type="Pfam" id="PF26640">
    <property type="entry name" value="DUF8212"/>
    <property type="match status" value="1"/>
</dbReference>
<dbReference type="PROSITE" id="PS50297">
    <property type="entry name" value="ANK_REP_REGION"/>
    <property type="match status" value="1"/>
</dbReference>
<dbReference type="OrthoDB" id="194358at2759"/>
<proteinExistence type="predicted"/>
<feature type="repeat" description="ANK" evidence="1">
    <location>
        <begin position="600"/>
        <end position="632"/>
    </location>
</feature>
<dbReference type="PANTHER" id="PTHR10622">
    <property type="entry name" value="HET DOMAIN-CONTAINING PROTEIN"/>
    <property type="match status" value="1"/>
</dbReference>
<feature type="domain" description="DUF8212" evidence="3">
    <location>
        <begin position="224"/>
        <end position="284"/>
    </location>
</feature>
<dbReference type="EMBL" id="MJBS01000036">
    <property type="protein sequence ID" value="OHE99496.1"/>
    <property type="molecule type" value="Genomic_DNA"/>
</dbReference>
<name>A0A1G4BDS1_9PEZI</name>